<gene>
    <name evidence="10" type="ORF">ARMOST_20841</name>
</gene>
<sequence>MSGDEGEGWIGHDGLLWLDCLPWMNYLAFDIIGDLAFGAPFGMIKAGRDSALVPNDPLAVMASYSQAGAKYVTKEVPAMKILNREGGQDSDTLVGMAIVVVSKRLSKPSDRNDLLSKLQAGKDEQGNPMGWEELTVEALTLLIVGSDTTTNSSSAIIYFLAHTPRLQEKLHKELDKNLDWYSYGRAMLGLPRVVPEGGMMVLGKYFPPGTVVSVPSYTIHRDPMVWGDDVEEYRPERWFECDSAAILKMFNPFSVGPQACVGCNLVTLELHIIIASILKCFHFVLEKPDKPLQVKEGFLRKPLGCCVGLRRRETF</sequence>
<keyword evidence="11" id="KW-1185">Reference proteome</keyword>
<dbReference type="GO" id="GO:0004497">
    <property type="term" value="F:monooxygenase activity"/>
    <property type="evidence" value="ECO:0007669"/>
    <property type="project" value="UniProtKB-KW"/>
</dbReference>
<dbReference type="Pfam" id="PF00067">
    <property type="entry name" value="p450"/>
    <property type="match status" value="2"/>
</dbReference>
<keyword evidence="7 9" id="KW-0408">Iron</keyword>
<dbReference type="Gene3D" id="1.10.630.10">
    <property type="entry name" value="Cytochrome P450"/>
    <property type="match status" value="1"/>
</dbReference>
<keyword evidence="6" id="KW-0560">Oxidoreductase</keyword>
<dbReference type="OrthoDB" id="1470350at2759"/>
<evidence type="ECO:0000256" key="7">
    <source>
        <dbReference type="ARBA" id="ARBA00023004"/>
    </source>
</evidence>
<reference evidence="11" key="1">
    <citation type="journal article" date="2017" name="Nat. Ecol. Evol.">
        <title>Genome expansion and lineage-specific genetic innovations in the forest pathogenic fungi Armillaria.</title>
        <authorList>
            <person name="Sipos G."/>
            <person name="Prasanna A.N."/>
            <person name="Walter M.C."/>
            <person name="O'Connor E."/>
            <person name="Balint B."/>
            <person name="Krizsan K."/>
            <person name="Kiss B."/>
            <person name="Hess J."/>
            <person name="Varga T."/>
            <person name="Slot J."/>
            <person name="Riley R."/>
            <person name="Boka B."/>
            <person name="Rigling D."/>
            <person name="Barry K."/>
            <person name="Lee J."/>
            <person name="Mihaltcheva S."/>
            <person name="LaButti K."/>
            <person name="Lipzen A."/>
            <person name="Waldron R."/>
            <person name="Moloney N.M."/>
            <person name="Sperisen C."/>
            <person name="Kredics L."/>
            <person name="Vagvoelgyi C."/>
            <person name="Patrignani A."/>
            <person name="Fitzpatrick D."/>
            <person name="Nagy I."/>
            <person name="Doyle S."/>
            <person name="Anderson J.B."/>
            <person name="Grigoriev I.V."/>
            <person name="Gueldener U."/>
            <person name="Muensterkoetter M."/>
            <person name="Nagy L.G."/>
        </authorList>
    </citation>
    <scope>NUCLEOTIDE SEQUENCE [LARGE SCALE GENOMIC DNA]</scope>
    <source>
        <strain evidence="11">C18/9</strain>
    </source>
</reference>
<protein>
    <recommendedName>
        <fullName evidence="12">Benzoate 4-monooxygenase cytochrome P450</fullName>
    </recommendedName>
</protein>
<evidence type="ECO:0000256" key="1">
    <source>
        <dbReference type="ARBA" id="ARBA00001971"/>
    </source>
</evidence>
<dbReference type="InterPro" id="IPR002401">
    <property type="entry name" value="Cyt_P450_E_grp-I"/>
</dbReference>
<dbReference type="InterPro" id="IPR050121">
    <property type="entry name" value="Cytochrome_P450_monoxygenase"/>
</dbReference>
<dbReference type="GO" id="GO:0016705">
    <property type="term" value="F:oxidoreductase activity, acting on paired donors, with incorporation or reduction of molecular oxygen"/>
    <property type="evidence" value="ECO:0007669"/>
    <property type="project" value="InterPro"/>
</dbReference>
<organism evidence="10 11">
    <name type="scientific">Armillaria ostoyae</name>
    <name type="common">Armillaria root rot fungus</name>
    <dbReference type="NCBI Taxonomy" id="47428"/>
    <lineage>
        <taxon>Eukaryota</taxon>
        <taxon>Fungi</taxon>
        <taxon>Dikarya</taxon>
        <taxon>Basidiomycota</taxon>
        <taxon>Agaricomycotina</taxon>
        <taxon>Agaricomycetes</taxon>
        <taxon>Agaricomycetidae</taxon>
        <taxon>Agaricales</taxon>
        <taxon>Marasmiineae</taxon>
        <taxon>Physalacriaceae</taxon>
        <taxon>Armillaria</taxon>
    </lineage>
</organism>
<dbReference type="PANTHER" id="PTHR24305">
    <property type="entry name" value="CYTOCHROME P450"/>
    <property type="match status" value="1"/>
</dbReference>
<comment type="pathway">
    <text evidence="2">Secondary metabolite biosynthesis.</text>
</comment>
<dbReference type="PANTHER" id="PTHR24305:SF29">
    <property type="entry name" value="BENZOATE-PARA-HYDROXYLASE"/>
    <property type="match status" value="1"/>
</dbReference>
<evidence type="ECO:0008006" key="12">
    <source>
        <dbReference type="Google" id="ProtNLM"/>
    </source>
</evidence>
<dbReference type="STRING" id="47428.A0A284S8G7"/>
<dbReference type="SUPFAM" id="SSF48264">
    <property type="entry name" value="Cytochrome P450"/>
    <property type="match status" value="1"/>
</dbReference>
<dbReference type="GO" id="GO:0005506">
    <property type="term" value="F:iron ion binding"/>
    <property type="evidence" value="ECO:0007669"/>
    <property type="project" value="InterPro"/>
</dbReference>
<dbReference type="InterPro" id="IPR001128">
    <property type="entry name" value="Cyt_P450"/>
</dbReference>
<evidence type="ECO:0000256" key="6">
    <source>
        <dbReference type="ARBA" id="ARBA00023002"/>
    </source>
</evidence>
<feature type="binding site" description="axial binding residue" evidence="9">
    <location>
        <position position="260"/>
    </location>
    <ligand>
        <name>heme</name>
        <dbReference type="ChEBI" id="CHEBI:30413"/>
    </ligand>
    <ligandPart>
        <name>Fe</name>
        <dbReference type="ChEBI" id="CHEBI:18248"/>
    </ligandPart>
</feature>
<dbReference type="Proteomes" id="UP000219338">
    <property type="component" value="Unassembled WGS sequence"/>
</dbReference>
<dbReference type="OMA" id="HLVGHMQ"/>
<keyword evidence="8" id="KW-0503">Monooxygenase</keyword>
<evidence type="ECO:0000256" key="9">
    <source>
        <dbReference type="PIRSR" id="PIRSR602401-1"/>
    </source>
</evidence>
<dbReference type="AlphaFoldDB" id="A0A284S8G7"/>
<evidence type="ECO:0000313" key="10">
    <source>
        <dbReference type="EMBL" id="SJL17293.1"/>
    </source>
</evidence>
<keyword evidence="4 9" id="KW-0349">Heme</keyword>
<evidence type="ECO:0000313" key="11">
    <source>
        <dbReference type="Proteomes" id="UP000219338"/>
    </source>
</evidence>
<evidence type="ECO:0000256" key="4">
    <source>
        <dbReference type="ARBA" id="ARBA00022617"/>
    </source>
</evidence>
<dbReference type="EMBL" id="FUEG01000042">
    <property type="protein sequence ID" value="SJL17293.1"/>
    <property type="molecule type" value="Genomic_DNA"/>
</dbReference>
<evidence type="ECO:0000256" key="5">
    <source>
        <dbReference type="ARBA" id="ARBA00022723"/>
    </source>
</evidence>
<dbReference type="InterPro" id="IPR036396">
    <property type="entry name" value="Cyt_P450_sf"/>
</dbReference>
<evidence type="ECO:0000256" key="8">
    <source>
        <dbReference type="ARBA" id="ARBA00023033"/>
    </source>
</evidence>
<comment type="similarity">
    <text evidence="3">Belongs to the cytochrome P450 family.</text>
</comment>
<comment type="cofactor">
    <cofactor evidence="1 9">
        <name>heme</name>
        <dbReference type="ChEBI" id="CHEBI:30413"/>
    </cofactor>
</comment>
<evidence type="ECO:0000256" key="2">
    <source>
        <dbReference type="ARBA" id="ARBA00005179"/>
    </source>
</evidence>
<accession>A0A284S8G7</accession>
<name>A0A284S8G7_ARMOS</name>
<evidence type="ECO:0000256" key="3">
    <source>
        <dbReference type="ARBA" id="ARBA00010617"/>
    </source>
</evidence>
<keyword evidence="5 9" id="KW-0479">Metal-binding</keyword>
<dbReference type="GO" id="GO:0020037">
    <property type="term" value="F:heme binding"/>
    <property type="evidence" value="ECO:0007669"/>
    <property type="project" value="InterPro"/>
</dbReference>
<proteinExistence type="inferred from homology"/>
<dbReference type="PRINTS" id="PR00463">
    <property type="entry name" value="EP450I"/>
</dbReference>